<evidence type="ECO:0000313" key="1">
    <source>
        <dbReference type="EMBL" id="JAE07358.1"/>
    </source>
</evidence>
<reference evidence="1" key="1">
    <citation type="submission" date="2014-09" db="EMBL/GenBank/DDBJ databases">
        <authorList>
            <person name="Magalhaes I.L.F."/>
            <person name="Oliveira U."/>
            <person name="Santos F.R."/>
            <person name="Vidigal T.H.D.A."/>
            <person name="Brescovit A.D."/>
            <person name="Santos A.J."/>
        </authorList>
    </citation>
    <scope>NUCLEOTIDE SEQUENCE</scope>
    <source>
        <tissue evidence="1">Shoot tissue taken approximately 20 cm above the soil surface</tissue>
    </source>
</reference>
<accession>A0A0A9FGF4</accession>
<proteinExistence type="predicted"/>
<protein>
    <submittedName>
        <fullName evidence="1">Uncharacterized protein</fullName>
    </submittedName>
</protein>
<dbReference type="EMBL" id="GBRH01190538">
    <property type="protein sequence ID" value="JAE07358.1"/>
    <property type="molecule type" value="Transcribed_RNA"/>
</dbReference>
<name>A0A0A9FGF4_ARUDO</name>
<organism evidence="1">
    <name type="scientific">Arundo donax</name>
    <name type="common">Giant reed</name>
    <name type="synonym">Donax arundinaceus</name>
    <dbReference type="NCBI Taxonomy" id="35708"/>
    <lineage>
        <taxon>Eukaryota</taxon>
        <taxon>Viridiplantae</taxon>
        <taxon>Streptophyta</taxon>
        <taxon>Embryophyta</taxon>
        <taxon>Tracheophyta</taxon>
        <taxon>Spermatophyta</taxon>
        <taxon>Magnoliopsida</taxon>
        <taxon>Liliopsida</taxon>
        <taxon>Poales</taxon>
        <taxon>Poaceae</taxon>
        <taxon>PACMAD clade</taxon>
        <taxon>Arundinoideae</taxon>
        <taxon>Arundineae</taxon>
        <taxon>Arundo</taxon>
    </lineage>
</organism>
<reference evidence="1" key="2">
    <citation type="journal article" date="2015" name="Data Brief">
        <title>Shoot transcriptome of the giant reed, Arundo donax.</title>
        <authorList>
            <person name="Barrero R.A."/>
            <person name="Guerrero F.D."/>
            <person name="Moolhuijzen P."/>
            <person name="Goolsby J.A."/>
            <person name="Tidwell J."/>
            <person name="Bellgard S.E."/>
            <person name="Bellgard M.I."/>
        </authorList>
    </citation>
    <scope>NUCLEOTIDE SEQUENCE</scope>
    <source>
        <tissue evidence="1">Shoot tissue taken approximately 20 cm above the soil surface</tissue>
    </source>
</reference>
<dbReference type="AlphaFoldDB" id="A0A0A9FGF4"/>
<sequence length="25" mass="2979">MNASRRLVPVRKHKEFISCTCLILY</sequence>